<reference evidence="13 14" key="1">
    <citation type="submission" date="2019-01" db="EMBL/GenBank/DDBJ databases">
        <title>Draft Genome and Complete Hox-Cluster Characterization of the Sterlet Sturgeon (Acipenser ruthenus).</title>
        <authorList>
            <person name="Wei Q."/>
        </authorList>
    </citation>
    <scope>NUCLEOTIDE SEQUENCE [LARGE SCALE GENOMIC DNA]</scope>
    <source>
        <strain evidence="13">WHYD16114868_AA</strain>
        <tissue evidence="13">Blood</tissue>
    </source>
</reference>
<evidence type="ECO:0000256" key="3">
    <source>
        <dbReference type="ARBA" id="ARBA00022598"/>
    </source>
</evidence>
<evidence type="ECO:0000256" key="1">
    <source>
        <dbReference type="ARBA" id="ARBA00001953"/>
    </source>
</evidence>
<dbReference type="Proteomes" id="UP000289886">
    <property type="component" value="Unassembled WGS sequence"/>
</dbReference>
<evidence type="ECO:0000256" key="2">
    <source>
        <dbReference type="ARBA" id="ARBA00004173"/>
    </source>
</evidence>
<dbReference type="InterPro" id="IPR005479">
    <property type="entry name" value="CPAse_ATP-bd"/>
</dbReference>
<dbReference type="PROSITE" id="PS00188">
    <property type="entry name" value="BIOTIN"/>
    <property type="match status" value="1"/>
</dbReference>
<dbReference type="PANTHER" id="PTHR18866:SF33">
    <property type="entry name" value="METHYLCROTONOYL-COA CARBOXYLASE SUBUNIT ALPHA, MITOCHONDRIAL-RELATED"/>
    <property type="match status" value="1"/>
</dbReference>
<dbReference type="InterPro" id="IPR013815">
    <property type="entry name" value="ATP_grasp_subdomain_1"/>
</dbReference>
<keyword evidence="9" id="KW-0092">Biotin</keyword>
<dbReference type="SUPFAM" id="SSF51246">
    <property type="entry name" value="Rudiment single hybrid motif"/>
    <property type="match status" value="1"/>
</dbReference>
<dbReference type="SUPFAM" id="SSF52440">
    <property type="entry name" value="PreATP-grasp domain"/>
    <property type="match status" value="1"/>
</dbReference>
<gene>
    <name evidence="13" type="ORF">EOD39_7201</name>
</gene>
<evidence type="ECO:0000256" key="4">
    <source>
        <dbReference type="ARBA" id="ARBA00022723"/>
    </source>
</evidence>
<dbReference type="EMBL" id="SCEB01215120">
    <property type="protein sequence ID" value="RXM31237.1"/>
    <property type="molecule type" value="Genomic_DNA"/>
</dbReference>
<evidence type="ECO:0000256" key="6">
    <source>
        <dbReference type="ARBA" id="ARBA00022840"/>
    </source>
</evidence>
<proteinExistence type="predicted"/>
<evidence type="ECO:0000259" key="11">
    <source>
        <dbReference type="PROSITE" id="PS50975"/>
    </source>
</evidence>
<dbReference type="UniPathway" id="UPA00945">
    <property type="reaction ID" value="UER00908"/>
</dbReference>
<evidence type="ECO:0000256" key="9">
    <source>
        <dbReference type="ARBA" id="ARBA00023267"/>
    </source>
</evidence>
<dbReference type="PROSITE" id="PS00866">
    <property type="entry name" value="CPSASE_1"/>
    <property type="match status" value="1"/>
</dbReference>
<keyword evidence="5 10" id="KW-0547">Nucleotide-binding</keyword>
<dbReference type="InterPro" id="IPR001882">
    <property type="entry name" value="Biotin_BS"/>
</dbReference>
<evidence type="ECO:0000256" key="7">
    <source>
        <dbReference type="ARBA" id="ARBA00022946"/>
    </source>
</evidence>
<comment type="caution">
    <text evidence="13">The sequence shown here is derived from an EMBL/GenBank/DDBJ whole genome shotgun (WGS) entry which is preliminary data.</text>
</comment>
<dbReference type="InterPro" id="IPR011761">
    <property type="entry name" value="ATP-grasp"/>
</dbReference>
<accession>A0A444U7T1</accession>
<dbReference type="PANTHER" id="PTHR18866">
    <property type="entry name" value="CARBOXYLASE:PYRUVATE/ACETYL-COA/PROPIONYL-COA CARBOXYLASE"/>
    <property type="match status" value="1"/>
</dbReference>
<evidence type="ECO:0000259" key="12">
    <source>
        <dbReference type="PROSITE" id="PS50979"/>
    </source>
</evidence>
<comment type="subcellular location">
    <subcellularLocation>
        <location evidence="2">Mitochondrion</location>
    </subcellularLocation>
</comment>
<dbReference type="SUPFAM" id="SSF51230">
    <property type="entry name" value="Single hybrid motif"/>
    <property type="match status" value="1"/>
</dbReference>
<dbReference type="InterPro" id="IPR016185">
    <property type="entry name" value="PreATP-grasp_dom_sf"/>
</dbReference>
<keyword evidence="7" id="KW-0809">Transit peptide</keyword>
<dbReference type="PROSITE" id="PS50975">
    <property type="entry name" value="ATP_GRASP"/>
    <property type="match status" value="1"/>
</dbReference>
<evidence type="ECO:0008006" key="15">
    <source>
        <dbReference type="Google" id="ProtNLM"/>
    </source>
</evidence>
<dbReference type="PROSITE" id="PS50979">
    <property type="entry name" value="BC"/>
    <property type="match status" value="1"/>
</dbReference>
<dbReference type="Pfam" id="PF02786">
    <property type="entry name" value="CPSase_L_D2"/>
    <property type="match status" value="1"/>
</dbReference>
<dbReference type="Gene3D" id="3.30.470.20">
    <property type="entry name" value="ATP-grasp fold, B domain"/>
    <property type="match status" value="1"/>
</dbReference>
<dbReference type="AlphaFoldDB" id="A0A444U7T1"/>
<evidence type="ECO:0000256" key="10">
    <source>
        <dbReference type="PROSITE-ProRule" id="PRU00409"/>
    </source>
</evidence>
<dbReference type="InterPro" id="IPR050856">
    <property type="entry name" value="Biotin_carboxylase_complex"/>
</dbReference>
<evidence type="ECO:0000313" key="13">
    <source>
        <dbReference type="EMBL" id="RXM31237.1"/>
    </source>
</evidence>
<dbReference type="InterPro" id="IPR005481">
    <property type="entry name" value="BC-like_N"/>
</dbReference>
<comment type="cofactor">
    <cofactor evidence="1">
        <name>biotin</name>
        <dbReference type="ChEBI" id="CHEBI:57586"/>
    </cofactor>
</comment>
<dbReference type="GO" id="GO:0016042">
    <property type="term" value="P:lipid catabolic process"/>
    <property type="evidence" value="ECO:0007669"/>
    <property type="project" value="UniProtKB-KW"/>
</dbReference>
<keyword evidence="4" id="KW-0479">Metal-binding</keyword>
<evidence type="ECO:0000256" key="8">
    <source>
        <dbReference type="ARBA" id="ARBA00023098"/>
    </source>
</evidence>
<dbReference type="SMART" id="SM00878">
    <property type="entry name" value="Biotin_carb_C"/>
    <property type="match status" value="1"/>
</dbReference>
<dbReference type="GO" id="GO:0005524">
    <property type="term" value="F:ATP binding"/>
    <property type="evidence" value="ECO:0007669"/>
    <property type="project" value="UniProtKB-UniRule"/>
</dbReference>
<feature type="domain" description="ATP-grasp" evidence="11">
    <location>
        <begin position="59"/>
        <end position="114"/>
    </location>
</feature>
<dbReference type="InterPro" id="IPR011053">
    <property type="entry name" value="Single_hybrid_motif"/>
</dbReference>
<dbReference type="GO" id="GO:0046872">
    <property type="term" value="F:metal ion binding"/>
    <property type="evidence" value="ECO:0007669"/>
    <property type="project" value="UniProtKB-KW"/>
</dbReference>
<dbReference type="Gene3D" id="2.40.50.100">
    <property type="match status" value="1"/>
</dbReference>
<name>A0A444U7T1_ACIRT</name>
<sequence>MADEAVCVGPAPTNKSYLNTDAIMEAIRKTGAQAAAEGVTFIGPDTHAIQAMGDKIESKLIAKNAKVNTIPGFDGVVKSELLSNCSPLIGYPVMIKASAGGGGKGMRIACNDEETRVGFRFSSQEAASSFGVEHPITECITGLDLVQEMIRVAKGYSLRYKQADIPINGWAIESRVYAEDPYKSFGLPSIGRLSQYQEPLGLPAVRVDSGIQEGSEISIYYDPMISKLVTYGSNRAEALLRMEEALDNYVIRVALSRHWVSTAQQVQKRWELSLKLDKGIHAVTVSRSGSTYTVELDEERLDVTSEWNLASALLPVTINRTQRTMQVAEGQEICVIEAMKMQNSMTAAKAAKVFLMGVLMVF</sequence>
<keyword evidence="8" id="KW-0443">Lipid metabolism</keyword>
<dbReference type="SUPFAM" id="SSF56059">
    <property type="entry name" value="Glutathione synthetase ATP-binding domain-like"/>
    <property type="match status" value="2"/>
</dbReference>
<keyword evidence="14" id="KW-1185">Reference proteome</keyword>
<evidence type="ECO:0000256" key="5">
    <source>
        <dbReference type="ARBA" id="ARBA00022741"/>
    </source>
</evidence>
<dbReference type="InterPro" id="IPR005482">
    <property type="entry name" value="Biotin_COase_C"/>
</dbReference>
<dbReference type="Gene3D" id="3.30.1490.20">
    <property type="entry name" value="ATP-grasp fold, A domain"/>
    <property type="match status" value="1"/>
</dbReference>
<dbReference type="InterPro" id="IPR041265">
    <property type="entry name" value="PCC_BT"/>
</dbReference>
<dbReference type="InterPro" id="IPR011054">
    <property type="entry name" value="Rudment_hybrid_motif"/>
</dbReference>
<evidence type="ECO:0000313" key="14">
    <source>
        <dbReference type="Proteomes" id="UP000289886"/>
    </source>
</evidence>
<keyword evidence="3" id="KW-0436">Ligase</keyword>
<dbReference type="FunFam" id="3.30.1490.20:FF:000003">
    <property type="entry name" value="acetyl-CoA carboxylase isoform X1"/>
    <property type="match status" value="1"/>
</dbReference>
<organism evidence="13 14">
    <name type="scientific">Acipenser ruthenus</name>
    <name type="common">Sterlet sturgeon</name>
    <dbReference type="NCBI Taxonomy" id="7906"/>
    <lineage>
        <taxon>Eukaryota</taxon>
        <taxon>Metazoa</taxon>
        <taxon>Chordata</taxon>
        <taxon>Craniata</taxon>
        <taxon>Vertebrata</taxon>
        <taxon>Euteleostomi</taxon>
        <taxon>Actinopterygii</taxon>
        <taxon>Chondrostei</taxon>
        <taxon>Acipenseriformes</taxon>
        <taxon>Acipenseridae</taxon>
        <taxon>Acipenser</taxon>
    </lineage>
</organism>
<keyword evidence="6 10" id="KW-0067">ATP-binding</keyword>
<protein>
    <recommendedName>
        <fullName evidence="15">Propionyl-CoA carboxylase alpha chain, mitochondrial</fullName>
    </recommendedName>
</protein>
<dbReference type="GO" id="GO:0004658">
    <property type="term" value="F:propionyl-CoA carboxylase activity"/>
    <property type="evidence" value="ECO:0007669"/>
    <property type="project" value="UniProtKB-EC"/>
</dbReference>
<feature type="domain" description="Biotin carboxylation" evidence="12">
    <location>
        <begin position="1"/>
        <end position="301"/>
    </location>
</feature>
<dbReference type="Pfam" id="PF02785">
    <property type="entry name" value="Biotin_carb_C"/>
    <property type="match status" value="1"/>
</dbReference>
<dbReference type="InterPro" id="IPR011764">
    <property type="entry name" value="Biotin_carboxylation_dom"/>
</dbReference>
<dbReference type="Pfam" id="PF00289">
    <property type="entry name" value="Biotin_carb_N"/>
    <property type="match status" value="1"/>
</dbReference>
<dbReference type="Gene3D" id="3.40.50.20">
    <property type="match status" value="2"/>
</dbReference>
<dbReference type="Pfam" id="PF18140">
    <property type="entry name" value="PCC_BT"/>
    <property type="match status" value="1"/>
</dbReference>
<dbReference type="GO" id="GO:0005759">
    <property type="term" value="C:mitochondrial matrix"/>
    <property type="evidence" value="ECO:0007669"/>
    <property type="project" value="UniProtKB-SubCell"/>
</dbReference>